<dbReference type="PANTHER" id="PTHR30329">
    <property type="entry name" value="STATOR ELEMENT OF FLAGELLAR MOTOR COMPLEX"/>
    <property type="match status" value="1"/>
</dbReference>
<dbReference type="Gene3D" id="3.30.1330.60">
    <property type="entry name" value="OmpA-like domain"/>
    <property type="match status" value="1"/>
</dbReference>
<reference evidence="7 8" key="1">
    <citation type="submission" date="2017-03" db="EMBL/GenBank/DDBJ databases">
        <authorList>
            <person name="Afonso C.L."/>
            <person name="Miller P.J."/>
            <person name="Scott M.A."/>
            <person name="Spackman E."/>
            <person name="Goraichik I."/>
            <person name="Dimitrov K.M."/>
            <person name="Suarez D.L."/>
            <person name="Swayne D.E."/>
        </authorList>
    </citation>
    <scope>NUCLEOTIDE SEQUENCE [LARGE SCALE GENOMIC DNA]</scope>
    <source>
        <strain evidence="7">SB41UT1</strain>
    </source>
</reference>
<dbReference type="Pfam" id="PF00691">
    <property type="entry name" value="OmpA"/>
    <property type="match status" value="1"/>
</dbReference>
<dbReference type="InterPro" id="IPR006665">
    <property type="entry name" value="OmpA-like"/>
</dbReference>
<dbReference type="PRINTS" id="PR01021">
    <property type="entry name" value="OMPADOMAIN"/>
</dbReference>
<proteinExistence type="predicted"/>
<dbReference type="AlphaFoldDB" id="A0A1X7AGV9"/>
<dbReference type="GO" id="GO:0009279">
    <property type="term" value="C:cell outer membrane"/>
    <property type="evidence" value="ECO:0007669"/>
    <property type="project" value="UniProtKB-SubCell"/>
</dbReference>
<dbReference type="SUPFAM" id="SSF103088">
    <property type="entry name" value="OmpA-like"/>
    <property type="match status" value="1"/>
</dbReference>
<accession>A0A1X7AGV9</accession>
<dbReference type="InterPro" id="IPR006664">
    <property type="entry name" value="OMP_bac"/>
</dbReference>
<dbReference type="PRINTS" id="PR01023">
    <property type="entry name" value="NAFLGMOTY"/>
</dbReference>
<keyword evidence="3" id="KW-0998">Cell outer membrane</keyword>
<evidence type="ECO:0000256" key="1">
    <source>
        <dbReference type="ARBA" id="ARBA00004442"/>
    </source>
</evidence>
<evidence type="ECO:0000256" key="4">
    <source>
        <dbReference type="PROSITE-ProRule" id="PRU00473"/>
    </source>
</evidence>
<dbReference type="Gene3D" id="2.60.40.2540">
    <property type="match status" value="1"/>
</dbReference>
<keyword evidence="7" id="KW-0449">Lipoprotein</keyword>
<dbReference type="InterPro" id="IPR036737">
    <property type="entry name" value="OmpA-like_sf"/>
</dbReference>
<dbReference type="EMBL" id="FWPT01000002">
    <property type="protein sequence ID" value="SMA39674.1"/>
    <property type="molecule type" value="Genomic_DNA"/>
</dbReference>
<dbReference type="PANTHER" id="PTHR30329:SF21">
    <property type="entry name" value="LIPOPROTEIN YIAD-RELATED"/>
    <property type="match status" value="1"/>
</dbReference>
<evidence type="ECO:0000313" key="7">
    <source>
        <dbReference type="EMBL" id="SMA39674.1"/>
    </source>
</evidence>
<comment type="subcellular location">
    <subcellularLocation>
        <location evidence="1">Cell outer membrane</location>
    </subcellularLocation>
</comment>
<dbReference type="InterPro" id="IPR041544">
    <property type="entry name" value="MotY_N"/>
</dbReference>
<dbReference type="PROSITE" id="PS51123">
    <property type="entry name" value="OMPA_2"/>
    <property type="match status" value="1"/>
</dbReference>
<protein>
    <submittedName>
        <fullName evidence="7">Putative lipoprotein YiaD</fullName>
    </submittedName>
</protein>
<name>A0A1X7AGV9_9GAMM</name>
<feature type="signal peptide" evidence="5">
    <location>
        <begin position="1"/>
        <end position="32"/>
    </location>
</feature>
<evidence type="ECO:0000259" key="6">
    <source>
        <dbReference type="PROSITE" id="PS51123"/>
    </source>
</evidence>
<evidence type="ECO:0000256" key="2">
    <source>
        <dbReference type="ARBA" id="ARBA00023136"/>
    </source>
</evidence>
<evidence type="ECO:0000256" key="3">
    <source>
        <dbReference type="ARBA" id="ARBA00023237"/>
    </source>
</evidence>
<keyword evidence="2 4" id="KW-0472">Membrane</keyword>
<sequence>MYRSQFTPQNALRKSLVIGSLLGLISSNSALAQLVDIDQTQWQASGDKFSCQLRQPLNNGYVEFVARAGYPLAITLVEGDKSSSGSLAVSRLAAPWQNKDDIEPLGSGDISPAQPYMNSGTEPLLAGLQSGNWAQLALTLNQKTRHITLSNAGIHQPALDFQGCRNQLLPASYDQVSLVRVQFSSGKNRPQPSYSDTLNNLAMYVRTDKEITEVHIDGHTDSHGHHLDNLKIAKDRADNVAEYLKYLGVPEDKIILRYHAERYPIASNNTNYGRAQNRRVEIRLIKQNTPPDQDSFFSP</sequence>
<evidence type="ECO:0000313" key="8">
    <source>
        <dbReference type="Proteomes" id="UP000196573"/>
    </source>
</evidence>
<feature type="chain" id="PRO_5010881960" evidence="5">
    <location>
        <begin position="33"/>
        <end position="299"/>
    </location>
</feature>
<dbReference type="Pfam" id="PF18393">
    <property type="entry name" value="MotY_N"/>
    <property type="match status" value="1"/>
</dbReference>
<keyword evidence="8" id="KW-1185">Reference proteome</keyword>
<organism evidence="7 8">
    <name type="scientific">Parendozoicomonas haliclonae</name>
    <dbReference type="NCBI Taxonomy" id="1960125"/>
    <lineage>
        <taxon>Bacteria</taxon>
        <taxon>Pseudomonadati</taxon>
        <taxon>Pseudomonadota</taxon>
        <taxon>Gammaproteobacteria</taxon>
        <taxon>Oceanospirillales</taxon>
        <taxon>Endozoicomonadaceae</taxon>
        <taxon>Parendozoicomonas</taxon>
    </lineage>
</organism>
<keyword evidence="5" id="KW-0732">Signal</keyword>
<evidence type="ECO:0000256" key="5">
    <source>
        <dbReference type="SAM" id="SignalP"/>
    </source>
</evidence>
<dbReference type="Proteomes" id="UP000196573">
    <property type="component" value="Unassembled WGS sequence"/>
</dbReference>
<dbReference type="InterPro" id="IPR050330">
    <property type="entry name" value="Bact_OuterMem_StrucFunc"/>
</dbReference>
<feature type="domain" description="OmpA-like" evidence="6">
    <location>
        <begin position="170"/>
        <end position="288"/>
    </location>
</feature>
<dbReference type="CDD" id="cd07185">
    <property type="entry name" value="OmpA_C-like"/>
    <property type="match status" value="1"/>
</dbReference>
<gene>
    <name evidence="7" type="primary">yiaD_1</name>
    <name evidence="7" type="ORF">EHSB41UT_01077</name>
</gene>